<dbReference type="STRING" id="398512.Bccel_3040"/>
<dbReference type="EMBL" id="LGTC01000001">
    <property type="protein sequence ID" value="KNY27769.1"/>
    <property type="molecule type" value="Genomic_DNA"/>
</dbReference>
<organism evidence="1 2">
    <name type="scientific">Pseudobacteroides cellulosolvens ATCC 35603 = DSM 2933</name>
    <dbReference type="NCBI Taxonomy" id="398512"/>
    <lineage>
        <taxon>Bacteria</taxon>
        <taxon>Bacillati</taxon>
        <taxon>Bacillota</taxon>
        <taxon>Clostridia</taxon>
        <taxon>Eubacteriales</taxon>
        <taxon>Oscillospiraceae</taxon>
        <taxon>Pseudobacteroides</taxon>
    </lineage>
</organism>
<proteinExistence type="predicted"/>
<sequence>MGNKRNQVIAIARFLAYKAELNKQIENMSEEQYMQNPVGLDVGQYVEDMMKYCTEHTVDTVLKNQNEMIARLGMEYLSAIAFMPYIDGGETYAGQQA</sequence>
<gene>
    <name evidence="1" type="ORF">Bccel_3040</name>
</gene>
<protein>
    <submittedName>
        <fullName evidence="1">Uncharacterized protein</fullName>
    </submittedName>
</protein>
<evidence type="ECO:0000313" key="2">
    <source>
        <dbReference type="Proteomes" id="UP000036923"/>
    </source>
</evidence>
<dbReference type="Proteomes" id="UP000036923">
    <property type="component" value="Unassembled WGS sequence"/>
</dbReference>
<dbReference type="RefSeq" id="WP_028308376.1">
    <property type="nucleotide sequence ID" value="NZ_JQKC01000062.1"/>
</dbReference>
<dbReference type="eggNOG" id="ENOG50340MI">
    <property type="taxonomic scope" value="Bacteria"/>
</dbReference>
<dbReference type="AlphaFoldDB" id="A0A0L6JPR4"/>
<reference evidence="2" key="1">
    <citation type="submission" date="2015-07" db="EMBL/GenBank/DDBJ databases">
        <title>Near-Complete Genome Sequence of the Cellulolytic Bacterium Bacteroides (Pseudobacteroides) cellulosolvens ATCC 35603.</title>
        <authorList>
            <person name="Dassa B."/>
            <person name="Utturkar S.M."/>
            <person name="Klingeman D.M."/>
            <person name="Hurt R.A."/>
            <person name="Keller M."/>
            <person name="Xu J."/>
            <person name="Reddy Y.H.K."/>
            <person name="Borovok I."/>
            <person name="Grinberg I.R."/>
            <person name="Lamed R."/>
            <person name="Zhivin O."/>
            <person name="Bayer E.A."/>
            <person name="Brown S.D."/>
        </authorList>
    </citation>
    <scope>NUCLEOTIDE SEQUENCE [LARGE SCALE GENOMIC DNA]</scope>
    <source>
        <strain evidence="2">DSM 2933</strain>
    </source>
</reference>
<comment type="caution">
    <text evidence="1">The sequence shown here is derived from an EMBL/GenBank/DDBJ whole genome shotgun (WGS) entry which is preliminary data.</text>
</comment>
<evidence type="ECO:0000313" key="1">
    <source>
        <dbReference type="EMBL" id="KNY27769.1"/>
    </source>
</evidence>
<dbReference type="OrthoDB" id="1798255at2"/>
<keyword evidence="2" id="KW-1185">Reference proteome</keyword>
<accession>A0A0L6JPR4</accession>
<name>A0A0L6JPR4_9FIRM</name>